<reference evidence="1" key="1">
    <citation type="submission" date="2022-10" db="EMBL/GenBank/DDBJ databases">
        <title>Culturing micro-colonial fungi from biological soil crusts in the Mojave desert and describing Neophaeococcomyces mojavensis, and introducing the new genera and species Taxawa tesnikishii.</title>
        <authorList>
            <person name="Kurbessoian T."/>
            <person name="Stajich J.E."/>
        </authorList>
    </citation>
    <scope>NUCLEOTIDE SEQUENCE</scope>
    <source>
        <strain evidence="1">JES_112</strain>
    </source>
</reference>
<dbReference type="EMBL" id="JAPDRQ010000137">
    <property type="protein sequence ID" value="KAJ9653916.1"/>
    <property type="molecule type" value="Genomic_DNA"/>
</dbReference>
<comment type="caution">
    <text evidence="1">The sequence shown here is derived from an EMBL/GenBank/DDBJ whole genome shotgun (WGS) entry which is preliminary data.</text>
</comment>
<protein>
    <submittedName>
        <fullName evidence="1">Uncharacterized protein</fullName>
    </submittedName>
</protein>
<dbReference type="Proteomes" id="UP001172386">
    <property type="component" value="Unassembled WGS sequence"/>
</dbReference>
<evidence type="ECO:0000313" key="2">
    <source>
        <dbReference type="Proteomes" id="UP001172386"/>
    </source>
</evidence>
<organism evidence="1 2">
    <name type="scientific">Neophaeococcomyces mojaviensis</name>
    <dbReference type="NCBI Taxonomy" id="3383035"/>
    <lineage>
        <taxon>Eukaryota</taxon>
        <taxon>Fungi</taxon>
        <taxon>Dikarya</taxon>
        <taxon>Ascomycota</taxon>
        <taxon>Pezizomycotina</taxon>
        <taxon>Eurotiomycetes</taxon>
        <taxon>Chaetothyriomycetidae</taxon>
        <taxon>Chaetothyriales</taxon>
        <taxon>Chaetothyriales incertae sedis</taxon>
        <taxon>Neophaeococcomyces</taxon>
    </lineage>
</organism>
<gene>
    <name evidence="1" type="ORF">H2198_006967</name>
</gene>
<keyword evidence="2" id="KW-1185">Reference proteome</keyword>
<accession>A0ACC3A1D6</accession>
<evidence type="ECO:0000313" key="1">
    <source>
        <dbReference type="EMBL" id="KAJ9653916.1"/>
    </source>
</evidence>
<sequence length="236" mass="26202">MSVSVVPKKTFNIPLNGEEFVEITIAEPDLRADNLNITTWTSSFILASQLHKLNVIVDDDENIPILELGAGTGLVGLTAAILWRREPFLTDLAGIVPGLRTNIDLNAQVLASAAVRAQCGSLDWTSPKTVTLDSGKTFSVQQTKANIIFAADTIYDEAHPKLLSQTILTWLARTSNARAILTYPLRVCYLDQIREIWTLLEEGGMVAESDGQEQADTKDWDDECLCEWVVWKWNNL</sequence>
<proteinExistence type="predicted"/>
<name>A0ACC3A1D6_9EURO</name>